<protein>
    <submittedName>
        <fullName evidence="5">NAD(P)-binding protein</fullName>
    </submittedName>
</protein>
<reference evidence="5" key="1">
    <citation type="journal article" date="2020" name="Stud. Mycol.">
        <title>101 Dothideomycetes genomes: a test case for predicting lifestyles and emergence of pathogens.</title>
        <authorList>
            <person name="Haridas S."/>
            <person name="Albert R."/>
            <person name="Binder M."/>
            <person name="Bloem J."/>
            <person name="Labutti K."/>
            <person name="Salamov A."/>
            <person name="Andreopoulos B."/>
            <person name="Baker S."/>
            <person name="Barry K."/>
            <person name="Bills G."/>
            <person name="Bluhm B."/>
            <person name="Cannon C."/>
            <person name="Castanera R."/>
            <person name="Culley D."/>
            <person name="Daum C."/>
            <person name="Ezra D."/>
            <person name="Gonzalez J."/>
            <person name="Henrissat B."/>
            <person name="Kuo A."/>
            <person name="Liang C."/>
            <person name="Lipzen A."/>
            <person name="Lutzoni F."/>
            <person name="Magnuson J."/>
            <person name="Mondo S."/>
            <person name="Nolan M."/>
            <person name="Ohm R."/>
            <person name="Pangilinan J."/>
            <person name="Park H.-J."/>
            <person name="Ramirez L."/>
            <person name="Alfaro M."/>
            <person name="Sun H."/>
            <person name="Tritt A."/>
            <person name="Yoshinaga Y."/>
            <person name="Zwiers L.-H."/>
            <person name="Turgeon B."/>
            <person name="Goodwin S."/>
            <person name="Spatafora J."/>
            <person name="Crous P."/>
            <person name="Grigoriev I."/>
        </authorList>
    </citation>
    <scope>NUCLEOTIDE SEQUENCE</scope>
    <source>
        <strain evidence="5">CBS 279.74</strain>
    </source>
</reference>
<gene>
    <name evidence="5" type="ORF">K504DRAFT_462515</name>
</gene>
<dbReference type="Gene3D" id="3.40.50.720">
    <property type="entry name" value="NAD(P)-binding Rossmann-like Domain"/>
    <property type="match status" value="1"/>
</dbReference>
<feature type="compositionally biased region" description="Low complexity" evidence="3">
    <location>
        <begin position="219"/>
        <end position="235"/>
    </location>
</feature>
<name>A0A6G1KP10_9PLEO</name>
<proteinExistence type="predicted"/>
<dbReference type="PANTHER" id="PTHR47706:SF11">
    <property type="entry name" value="ISOFLAVONE REDUCTASE FAMILY PROTEIN (AFU_ORTHOLOGUE AFUA_1G12510)"/>
    <property type="match status" value="1"/>
</dbReference>
<evidence type="ECO:0000313" key="6">
    <source>
        <dbReference type="Proteomes" id="UP000799428"/>
    </source>
</evidence>
<dbReference type="InterPro" id="IPR008030">
    <property type="entry name" value="NmrA-like"/>
</dbReference>
<dbReference type="GO" id="GO:0016491">
    <property type="term" value="F:oxidoreductase activity"/>
    <property type="evidence" value="ECO:0007669"/>
    <property type="project" value="UniProtKB-KW"/>
</dbReference>
<keyword evidence="2" id="KW-0560">Oxidoreductase</keyword>
<dbReference type="Gene3D" id="3.90.25.10">
    <property type="entry name" value="UDP-galactose 4-epimerase, domain 1"/>
    <property type="match status" value="1"/>
</dbReference>
<dbReference type="Proteomes" id="UP000799428">
    <property type="component" value="Unassembled WGS sequence"/>
</dbReference>
<dbReference type="PANTHER" id="PTHR47706">
    <property type="entry name" value="NMRA-LIKE FAMILY PROTEIN"/>
    <property type="match status" value="1"/>
</dbReference>
<keyword evidence="6" id="KW-1185">Reference proteome</keyword>
<accession>A0A6G1KP10</accession>
<dbReference type="EMBL" id="MU005765">
    <property type="protein sequence ID" value="KAF2714067.1"/>
    <property type="molecule type" value="Genomic_DNA"/>
</dbReference>
<feature type="region of interest" description="Disordered" evidence="3">
    <location>
        <begin position="305"/>
        <end position="339"/>
    </location>
</feature>
<dbReference type="SUPFAM" id="SSF51735">
    <property type="entry name" value="NAD(P)-binding Rossmann-fold domains"/>
    <property type="match status" value="1"/>
</dbReference>
<dbReference type="Pfam" id="PF05368">
    <property type="entry name" value="NmrA"/>
    <property type="match status" value="1"/>
</dbReference>
<keyword evidence="1" id="KW-0521">NADP</keyword>
<dbReference type="AlphaFoldDB" id="A0A6G1KP10"/>
<evidence type="ECO:0000256" key="1">
    <source>
        <dbReference type="ARBA" id="ARBA00022857"/>
    </source>
</evidence>
<evidence type="ECO:0000256" key="2">
    <source>
        <dbReference type="ARBA" id="ARBA00023002"/>
    </source>
</evidence>
<evidence type="ECO:0000259" key="4">
    <source>
        <dbReference type="Pfam" id="PF05368"/>
    </source>
</evidence>
<feature type="region of interest" description="Disordered" evidence="3">
    <location>
        <begin position="215"/>
        <end position="237"/>
    </location>
</feature>
<evidence type="ECO:0000256" key="3">
    <source>
        <dbReference type="SAM" id="MobiDB-lite"/>
    </source>
</evidence>
<dbReference type="InterPro" id="IPR051609">
    <property type="entry name" value="NmrA/Isoflavone_reductase-like"/>
</dbReference>
<feature type="domain" description="NmrA-like" evidence="4">
    <location>
        <begin position="8"/>
        <end position="215"/>
    </location>
</feature>
<organism evidence="5 6">
    <name type="scientific">Pleomassaria siparia CBS 279.74</name>
    <dbReference type="NCBI Taxonomy" id="1314801"/>
    <lineage>
        <taxon>Eukaryota</taxon>
        <taxon>Fungi</taxon>
        <taxon>Dikarya</taxon>
        <taxon>Ascomycota</taxon>
        <taxon>Pezizomycotina</taxon>
        <taxon>Dothideomycetes</taxon>
        <taxon>Pleosporomycetidae</taxon>
        <taxon>Pleosporales</taxon>
        <taxon>Pleomassariaceae</taxon>
        <taxon>Pleomassaria</taxon>
    </lineage>
</organism>
<evidence type="ECO:0000313" key="5">
    <source>
        <dbReference type="EMBL" id="KAF2714067.1"/>
    </source>
</evidence>
<dbReference type="OrthoDB" id="419598at2759"/>
<dbReference type="InterPro" id="IPR036291">
    <property type="entry name" value="NAD(P)-bd_dom_sf"/>
</dbReference>
<sequence length="339" mass="36888">MADSPTPSKMILLFGGTGLIGRYILASLVSANPPFEKIAIFTSPDTAENKSADIAKLKEKGVQVVIGHVNSEEDVKKAFEGYDTVISALGRNVILLQNSLLTLAESSPTIHTFYPSEYGTDIEYAPSSAHEKPHQLKLQVRKHIKENIRKLNVTYLVTGPYSDLFIQELDGDMAAAGSFDVKANKATLVGDGEGKVSFTTMHDVGQLLVASLRTPFPHSSSSSSSPSSPSSSSSPRILKVNSFTTTPTAILSEFEKQTGTKWDVSYTPLDELKKAEKEAWEAKNPMATRWTLRRIWAEGGTLYEERDNGKIGEPETESLESQVRKAVEKGTSGFQSGAL</sequence>